<evidence type="ECO:0000313" key="4">
    <source>
        <dbReference type="EMBL" id="KHJ94349.1"/>
    </source>
</evidence>
<reference evidence="4 5" key="1">
    <citation type="submission" date="2014-03" db="EMBL/GenBank/DDBJ databases">
        <title>Draft genome of the hookworm Oesophagostomum dentatum.</title>
        <authorList>
            <person name="Mitreva M."/>
        </authorList>
    </citation>
    <scope>NUCLEOTIDE SEQUENCE [LARGE SCALE GENOMIC DNA]</scope>
    <source>
        <strain evidence="4 5">OD-Hann</strain>
    </source>
</reference>
<evidence type="ECO:0000256" key="1">
    <source>
        <dbReference type="ARBA" id="ARBA00022448"/>
    </source>
</evidence>
<dbReference type="GO" id="GO:0140359">
    <property type="term" value="F:ABC-type transporter activity"/>
    <property type="evidence" value="ECO:0007669"/>
    <property type="project" value="InterPro"/>
</dbReference>
<keyword evidence="5" id="KW-1185">Reference proteome</keyword>
<dbReference type="PANTHER" id="PTHR19229">
    <property type="entry name" value="ATP-BINDING CASSETTE TRANSPORTER SUBFAMILY A ABCA"/>
    <property type="match status" value="1"/>
</dbReference>
<dbReference type="GO" id="GO:0005524">
    <property type="term" value="F:ATP binding"/>
    <property type="evidence" value="ECO:0007669"/>
    <property type="project" value="InterPro"/>
</dbReference>
<dbReference type="Pfam" id="PF00005">
    <property type="entry name" value="ABC_tran"/>
    <property type="match status" value="1"/>
</dbReference>
<name>A0A0B1TAQ6_OESDE</name>
<keyword evidence="1" id="KW-0813">Transport</keyword>
<dbReference type="InterPro" id="IPR003439">
    <property type="entry name" value="ABC_transporter-like_ATP-bd"/>
</dbReference>
<accession>A0A0B1TAQ6</accession>
<dbReference type="EMBL" id="KN550361">
    <property type="protein sequence ID" value="KHJ94349.1"/>
    <property type="molecule type" value="Genomic_DNA"/>
</dbReference>
<evidence type="ECO:0000259" key="3">
    <source>
        <dbReference type="Pfam" id="PF00005"/>
    </source>
</evidence>
<organism evidence="4 5">
    <name type="scientific">Oesophagostomum dentatum</name>
    <name type="common">Nodular worm</name>
    <dbReference type="NCBI Taxonomy" id="61180"/>
    <lineage>
        <taxon>Eukaryota</taxon>
        <taxon>Metazoa</taxon>
        <taxon>Ecdysozoa</taxon>
        <taxon>Nematoda</taxon>
        <taxon>Chromadorea</taxon>
        <taxon>Rhabditida</taxon>
        <taxon>Rhabditina</taxon>
        <taxon>Rhabditomorpha</taxon>
        <taxon>Strongyloidea</taxon>
        <taxon>Strongylidae</taxon>
        <taxon>Oesophagostomum</taxon>
    </lineage>
</organism>
<evidence type="ECO:0000256" key="2">
    <source>
        <dbReference type="ARBA" id="ARBA00022737"/>
    </source>
</evidence>
<dbReference type="GO" id="GO:0005319">
    <property type="term" value="F:lipid transporter activity"/>
    <property type="evidence" value="ECO:0007669"/>
    <property type="project" value="TreeGrafter"/>
</dbReference>
<proteinExistence type="predicted"/>
<gene>
    <name evidence="4" type="ORF">OESDEN_05721</name>
</gene>
<feature type="domain" description="ABC transporter" evidence="3">
    <location>
        <begin position="28"/>
        <end position="61"/>
    </location>
</feature>
<dbReference type="Proteomes" id="UP000053660">
    <property type="component" value="Unassembled WGS sequence"/>
</dbReference>
<dbReference type="InterPro" id="IPR027417">
    <property type="entry name" value="P-loop_NTPase"/>
</dbReference>
<dbReference type="OrthoDB" id="416154at2759"/>
<sequence length="82" mass="9076">MSRDTKMLAWSFNMPSLLSKTAFENGCRKAGKLSGGEKRKLCVAMAFIGGSELVMLDEPTAGMDPQARIHVKRMIEEKKKSV</sequence>
<dbReference type="PANTHER" id="PTHR19229:SF36">
    <property type="entry name" value="ATP-BINDING CASSETTE SUB-FAMILY A MEMBER 2"/>
    <property type="match status" value="1"/>
</dbReference>
<dbReference type="SUPFAM" id="SSF52540">
    <property type="entry name" value="P-loop containing nucleoside triphosphate hydrolases"/>
    <property type="match status" value="1"/>
</dbReference>
<keyword evidence="2" id="KW-0677">Repeat</keyword>
<dbReference type="GO" id="GO:0016887">
    <property type="term" value="F:ATP hydrolysis activity"/>
    <property type="evidence" value="ECO:0007669"/>
    <property type="project" value="InterPro"/>
</dbReference>
<protein>
    <recommendedName>
        <fullName evidence="3">ABC transporter domain-containing protein</fullName>
    </recommendedName>
</protein>
<dbReference type="GO" id="GO:0016020">
    <property type="term" value="C:membrane"/>
    <property type="evidence" value="ECO:0007669"/>
    <property type="project" value="InterPro"/>
</dbReference>
<evidence type="ECO:0000313" key="5">
    <source>
        <dbReference type="Proteomes" id="UP000053660"/>
    </source>
</evidence>
<dbReference type="Gene3D" id="3.40.50.300">
    <property type="entry name" value="P-loop containing nucleotide triphosphate hydrolases"/>
    <property type="match status" value="1"/>
</dbReference>
<dbReference type="AlphaFoldDB" id="A0A0B1TAQ6"/>
<dbReference type="InterPro" id="IPR026082">
    <property type="entry name" value="ABCA"/>
</dbReference>